<proteinExistence type="predicted"/>
<protein>
    <submittedName>
        <fullName evidence="1">Uncharacterized protein</fullName>
    </submittedName>
</protein>
<sequence>MGCKPSYEAEIIRTLNNDVTIRVTVALKVANTTQFTCLLVELFTGRGKCQLQWMEKVYNHGYIYNHLTKTQFANTCNM</sequence>
<evidence type="ECO:0000313" key="1">
    <source>
        <dbReference type="EMBL" id="RCV25072.1"/>
    </source>
</evidence>
<dbReference type="AlphaFoldDB" id="A0A368R4K8"/>
<organism evidence="1">
    <name type="scientific">Setaria italica</name>
    <name type="common">Foxtail millet</name>
    <name type="synonym">Panicum italicum</name>
    <dbReference type="NCBI Taxonomy" id="4555"/>
    <lineage>
        <taxon>Eukaryota</taxon>
        <taxon>Viridiplantae</taxon>
        <taxon>Streptophyta</taxon>
        <taxon>Embryophyta</taxon>
        <taxon>Tracheophyta</taxon>
        <taxon>Spermatophyta</taxon>
        <taxon>Magnoliopsida</taxon>
        <taxon>Liliopsida</taxon>
        <taxon>Poales</taxon>
        <taxon>Poaceae</taxon>
        <taxon>PACMAD clade</taxon>
        <taxon>Panicoideae</taxon>
        <taxon>Panicodae</taxon>
        <taxon>Paniceae</taxon>
        <taxon>Cenchrinae</taxon>
        <taxon>Setaria</taxon>
    </lineage>
</organism>
<reference evidence="1" key="1">
    <citation type="journal article" date="2012" name="Nat. Biotechnol.">
        <title>Reference genome sequence of the model plant Setaria.</title>
        <authorList>
            <person name="Bennetzen J.L."/>
            <person name="Schmutz J."/>
            <person name="Wang H."/>
            <person name="Percifield R."/>
            <person name="Hawkins J."/>
            <person name="Pontaroli A.C."/>
            <person name="Estep M."/>
            <person name="Feng L."/>
            <person name="Vaughn J.N."/>
            <person name="Grimwood J."/>
            <person name="Jenkins J."/>
            <person name="Barry K."/>
            <person name="Lindquist E."/>
            <person name="Hellsten U."/>
            <person name="Deshpande S."/>
            <person name="Wang X."/>
            <person name="Wu X."/>
            <person name="Mitros T."/>
            <person name="Triplett J."/>
            <person name="Yang X."/>
            <person name="Ye C.Y."/>
            <person name="Mauro-Herrera M."/>
            <person name="Wang L."/>
            <person name="Li P."/>
            <person name="Sharma M."/>
            <person name="Sharma R."/>
            <person name="Ronald P.C."/>
            <person name="Panaud O."/>
            <person name="Kellogg E.A."/>
            <person name="Brutnell T.P."/>
            <person name="Doust A.N."/>
            <person name="Tuskan G.A."/>
            <person name="Rokhsar D."/>
            <person name="Devos K.M."/>
        </authorList>
    </citation>
    <scope>NUCLEOTIDE SEQUENCE [LARGE SCALE GENOMIC DNA]</scope>
    <source>
        <strain evidence="1">Yugu1</strain>
    </source>
</reference>
<gene>
    <name evidence="1" type="ORF">SETIT_5G137100v2</name>
</gene>
<name>A0A368R4K8_SETIT</name>
<reference evidence="1" key="2">
    <citation type="submission" date="2015-07" db="EMBL/GenBank/DDBJ databases">
        <authorList>
            <person name="Noorani M."/>
        </authorList>
    </citation>
    <scope>NUCLEOTIDE SEQUENCE</scope>
    <source>
        <strain evidence="1">Yugu1</strain>
    </source>
</reference>
<accession>A0A368R4K8</accession>
<dbReference type="EMBL" id="CM003532">
    <property type="protein sequence ID" value="RCV25072.1"/>
    <property type="molecule type" value="Genomic_DNA"/>
</dbReference>